<dbReference type="PANTHER" id="PTHR42687">
    <property type="entry name" value="L-THREONINE 3-DEHYDROGENASE"/>
    <property type="match status" value="1"/>
</dbReference>
<name>E4KQB2_9LACT</name>
<dbReference type="Gene3D" id="3.40.50.720">
    <property type="entry name" value="NAD(P)-binding Rossmann-like Domain"/>
    <property type="match status" value="1"/>
</dbReference>
<gene>
    <name evidence="3" type="ORF">HMPREF9257_1713</name>
</gene>
<dbReference type="Pfam" id="PF01370">
    <property type="entry name" value="Epimerase"/>
    <property type="match status" value="1"/>
</dbReference>
<dbReference type="AlphaFoldDB" id="E4KQB2"/>
<comment type="caution">
    <text evidence="3">The sequence shown here is derived from an EMBL/GenBank/DDBJ whole genome shotgun (WGS) entry which is preliminary data.</text>
</comment>
<evidence type="ECO:0000313" key="4">
    <source>
        <dbReference type="Proteomes" id="UP000005990"/>
    </source>
</evidence>
<evidence type="ECO:0000256" key="1">
    <source>
        <dbReference type="ARBA" id="ARBA00007637"/>
    </source>
</evidence>
<dbReference type="InterPro" id="IPR036291">
    <property type="entry name" value="NAD(P)-bd_dom_sf"/>
</dbReference>
<sequence>MERILVTGALGQIGSELVNKLCQDYGPENIVPTDLRYLENNPICQHPNFRTLDVMDGDKFLSLAQEFQVDTVMHLAALLSAVAEEKPQIAWSLNMGGLVNALEVARQLNLQFFTPSSIGSFGPSTPKDDTPQDTLQRPTTMYGVTKVSGELLCDYYHHRFGVDTRGVRFPGLISYVTPPGGGTTDYAVDIYYKAVIDGSYTSFIAPGTKMDMMYMPDALQAIVDLMEAPEHQLSHRNAFNISAMSFEPEEIAASIRKYLPNFVMDYDVDPVRQAIADSWPNRLDYSAAETEWGFEAHYDLDKMTQDMLAKLSQRFNLSDKFQLN</sequence>
<dbReference type="Proteomes" id="UP000005990">
    <property type="component" value="Unassembled WGS sequence"/>
</dbReference>
<dbReference type="InterPro" id="IPR051225">
    <property type="entry name" value="NAD(P)_epim/dehydratase"/>
</dbReference>
<dbReference type="PANTHER" id="PTHR42687:SF1">
    <property type="entry name" value="L-THREONINE 3-DEHYDROGENASE, MITOCHONDRIAL"/>
    <property type="match status" value="1"/>
</dbReference>
<dbReference type="InterPro" id="IPR001509">
    <property type="entry name" value="Epimerase_deHydtase"/>
</dbReference>
<proteinExistence type="inferred from homology"/>
<keyword evidence="4" id="KW-1185">Reference proteome</keyword>
<dbReference type="OrthoDB" id="9811743at2"/>
<dbReference type="GO" id="GO:0008743">
    <property type="term" value="F:L-threonine 3-dehydrogenase activity"/>
    <property type="evidence" value="ECO:0007669"/>
    <property type="project" value="TreeGrafter"/>
</dbReference>
<dbReference type="EC" id="5.1.3.-" evidence="3"/>
<protein>
    <submittedName>
        <fullName evidence="3">NAD dependent epimerase/dehydratase family protein</fullName>
        <ecNumber evidence="3">5.1.3.-</ecNumber>
    </submittedName>
</protein>
<dbReference type="FunFam" id="3.40.50.720:FF:000077">
    <property type="entry name" value="L-threonine 3-dehydrogenase, mitochondrial"/>
    <property type="match status" value="1"/>
</dbReference>
<dbReference type="eggNOG" id="COG0451">
    <property type="taxonomic scope" value="Bacteria"/>
</dbReference>
<dbReference type="GO" id="GO:0016853">
    <property type="term" value="F:isomerase activity"/>
    <property type="evidence" value="ECO:0007669"/>
    <property type="project" value="UniProtKB-KW"/>
</dbReference>
<dbReference type="STRING" id="908337.HMPREF9257_1713"/>
<keyword evidence="3" id="KW-0413">Isomerase</keyword>
<evidence type="ECO:0000313" key="3">
    <source>
        <dbReference type="EMBL" id="EFR30915.1"/>
    </source>
</evidence>
<accession>E4KQB2</accession>
<reference evidence="3 4" key="1">
    <citation type="submission" date="2010-10" db="EMBL/GenBank/DDBJ databases">
        <authorList>
            <person name="Durkin A.S."/>
            <person name="Madupu R."/>
            <person name="Torralba M."/>
            <person name="Gillis M."/>
            <person name="Methe B."/>
            <person name="Sutton G."/>
            <person name="Nelson K.E."/>
        </authorList>
    </citation>
    <scope>NUCLEOTIDE SEQUENCE [LARGE SCALE GENOMIC DNA]</scope>
    <source>
        <strain evidence="3 4">ACS-139-V-Col8</strain>
    </source>
</reference>
<dbReference type="RefSeq" id="WP_006418701.1">
    <property type="nucleotide sequence ID" value="NZ_AENN01000016.1"/>
</dbReference>
<dbReference type="GO" id="GO:0006567">
    <property type="term" value="P:L-threonine catabolic process"/>
    <property type="evidence" value="ECO:0007669"/>
    <property type="project" value="TreeGrafter"/>
</dbReference>
<dbReference type="SUPFAM" id="SSF51735">
    <property type="entry name" value="NAD(P)-binding Rossmann-fold domains"/>
    <property type="match status" value="1"/>
</dbReference>
<dbReference type="CDD" id="cd05272">
    <property type="entry name" value="TDH_SDR_e"/>
    <property type="match status" value="1"/>
</dbReference>
<organism evidence="3 4">
    <name type="scientific">Eremococcus coleocola ACS-139-V-Col8</name>
    <dbReference type="NCBI Taxonomy" id="908337"/>
    <lineage>
        <taxon>Bacteria</taxon>
        <taxon>Bacillati</taxon>
        <taxon>Bacillota</taxon>
        <taxon>Bacilli</taxon>
        <taxon>Lactobacillales</taxon>
        <taxon>Aerococcaceae</taxon>
        <taxon>Eremococcus</taxon>
    </lineage>
</organism>
<comment type="similarity">
    <text evidence="1">Belongs to the NAD(P)-dependent epimerase/dehydratase family.</text>
</comment>
<feature type="domain" description="NAD-dependent epimerase/dehydratase" evidence="2">
    <location>
        <begin position="4"/>
        <end position="241"/>
    </location>
</feature>
<evidence type="ECO:0000259" key="2">
    <source>
        <dbReference type="Pfam" id="PF01370"/>
    </source>
</evidence>
<dbReference type="EMBL" id="AENN01000016">
    <property type="protein sequence ID" value="EFR30915.1"/>
    <property type="molecule type" value="Genomic_DNA"/>
</dbReference>